<dbReference type="HOGENOM" id="CLU_041217_9_8_1"/>
<name>G1TL27_RABIT</name>
<dbReference type="PaxDb" id="9986-ENSOCUP00000023146"/>
<dbReference type="SMR" id="G1TL27"/>
<dbReference type="InterPro" id="IPR027417">
    <property type="entry name" value="P-loop_NTPase"/>
</dbReference>
<reference evidence="2 3" key="1">
    <citation type="journal article" date="2011" name="Nature">
        <title>A high-resolution map of human evolutionary constraint using 29 mammals.</title>
        <authorList>
            <person name="Lindblad-Toh K."/>
            <person name="Garber M."/>
            <person name="Zuk O."/>
            <person name="Lin M.F."/>
            <person name="Parker B.J."/>
            <person name="Washietl S."/>
            <person name="Kheradpour P."/>
            <person name="Ernst J."/>
            <person name="Jordan G."/>
            <person name="Mauceli E."/>
            <person name="Ward L.D."/>
            <person name="Lowe C.B."/>
            <person name="Holloway A.K."/>
            <person name="Clamp M."/>
            <person name="Gnerre S."/>
            <person name="Alfoldi J."/>
            <person name="Beal K."/>
            <person name="Chang J."/>
            <person name="Clawson H."/>
            <person name="Cuff J."/>
            <person name="Di Palma F."/>
            <person name="Fitzgerald S."/>
            <person name="Flicek P."/>
            <person name="Guttman M."/>
            <person name="Hubisz M.J."/>
            <person name="Jaffe D.B."/>
            <person name="Jungreis I."/>
            <person name="Kent W.J."/>
            <person name="Kostka D."/>
            <person name="Lara M."/>
            <person name="Martins A.L."/>
            <person name="Massingham T."/>
            <person name="Moltke I."/>
            <person name="Raney B.J."/>
            <person name="Rasmussen M.D."/>
            <person name="Robinson J."/>
            <person name="Stark A."/>
            <person name="Vilella A.J."/>
            <person name="Wen J."/>
            <person name="Xie X."/>
            <person name="Zody M.C."/>
            <person name="Baldwin J."/>
            <person name="Bloom T."/>
            <person name="Chin C.W."/>
            <person name="Heiman D."/>
            <person name="Nicol R."/>
            <person name="Nusbaum C."/>
            <person name="Young S."/>
            <person name="Wilkinson J."/>
            <person name="Worley K.C."/>
            <person name="Kovar C.L."/>
            <person name="Muzny D.M."/>
            <person name="Gibbs R.A."/>
            <person name="Cree A."/>
            <person name="Dihn H.H."/>
            <person name="Fowler G."/>
            <person name="Jhangiani S."/>
            <person name="Joshi V."/>
            <person name="Lee S."/>
            <person name="Lewis L.R."/>
            <person name="Nazareth L.V."/>
            <person name="Okwuonu G."/>
            <person name="Santibanez J."/>
            <person name="Warren W.C."/>
            <person name="Mardis E.R."/>
            <person name="Weinstock G.M."/>
            <person name="Wilson R.K."/>
            <person name="Delehaunty K."/>
            <person name="Dooling D."/>
            <person name="Fronik C."/>
            <person name="Fulton L."/>
            <person name="Fulton B."/>
            <person name="Graves T."/>
            <person name="Minx P."/>
            <person name="Sodergren E."/>
            <person name="Birney E."/>
            <person name="Margulies E.H."/>
            <person name="Herrero J."/>
            <person name="Green E.D."/>
            <person name="Haussler D."/>
            <person name="Siepel A."/>
            <person name="Goldman N."/>
            <person name="Pollard K.S."/>
            <person name="Pedersen J.S."/>
            <person name="Lander E.S."/>
            <person name="Kellis M."/>
        </authorList>
    </citation>
    <scope>NUCLEOTIDE SEQUENCE [LARGE SCALE GENOMIC DNA]</scope>
    <source>
        <strain evidence="2 3">Thorbecke inbred</strain>
    </source>
</reference>
<dbReference type="InParanoid" id="G1TL27"/>
<evidence type="ECO:0000313" key="3">
    <source>
        <dbReference type="Proteomes" id="UP000001811"/>
    </source>
</evidence>
<dbReference type="GO" id="GO:0003924">
    <property type="term" value="F:GTPase activity"/>
    <property type="evidence" value="ECO:0007669"/>
    <property type="project" value="InterPro"/>
</dbReference>
<dbReference type="SUPFAM" id="SSF52540">
    <property type="entry name" value="P-loop containing nucleoside triphosphate hydrolases"/>
    <property type="match status" value="1"/>
</dbReference>
<sequence>MLKRIEGRCSACWSGMTEYKLVVVGAGGAGESTLTIQLTQSHCVDEYCPIIEDLTENRWLWMVKPVSWTFWIHLDKGVQCHERPIHEDRHGLSLCVCLL</sequence>
<dbReference type="EMBL" id="AAGW02052241">
    <property type="status" value="NOT_ANNOTATED_CDS"/>
    <property type="molecule type" value="Genomic_DNA"/>
</dbReference>
<accession>G1TL27</accession>
<dbReference type="GO" id="GO:0005525">
    <property type="term" value="F:GTP binding"/>
    <property type="evidence" value="ECO:0007669"/>
    <property type="project" value="InterPro"/>
</dbReference>
<dbReference type="Bgee" id="ENSOCUG00000022374">
    <property type="expression patterns" value="Expressed in zone of skin and 1 other cell type or tissue"/>
</dbReference>
<dbReference type="PROSITE" id="PS51421">
    <property type="entry name" value="RAS"/>
    <property type="match status" value="1"/>
</dbReference>
<proteinExistence type="predicted"/>
<evidence type="ECO:0000313" key="2">
    <source>
        <dbReference type="Ensembl" id="ENSOCUP00000017671.2"/>
    </source>
</evidence>
<reference evidence="2" key="2">
    <citation type="submission" date="2025-08" db="UniProtKB">
        <authorList>
            <consortium name="Ensembl"/>
        </authorList>
    </citation>
    <scope>IDENTIFICATION</scope>
    <source>
        <strain evidence="2">Thorbecke</strain>
    </source>
</reference>
<dbReference type="STRING" id="9986.ENSOCUP00000017671"/>
<dbReference type="Proteomes" id="UP000001811">
    <property type="component" value="Chromosome 12"/>
</dbReference>
<dbReference type="Gene3D" id="3.40.50.300">
    <property type="entry name" value="P-loop containing nucleotide triphosphate hydrolases"/>
    <property type="match status" value="1"/>
</dbReference>
<keyword evidence="3" id="KW-1185">Reference proteome</keyword>
<organism evidence="2 3">
    <name type="scientific">Oryctolagus cuniculus</name>
    <name type="common">Rabbit</name>
    <dbReference type="NCBI Taxonomy" id="9986"/>
    <lineage>
        <taxon>Eukaryota</taxon>
        <taxon>Metazoa</taxon>
        <taxon>Chordata</taxon>
        <taxon>Craniata</taxon>
        <taxon>Vertebrata</taxon>
        <taxon>Euteleostomi</taxon>
        <taxon>Mammalia</taxon>
        <taxon>Eutheria</taxon>
        <taxon>Euarchontoglires</taxon>
        <taxon>Glires</taxon>
        <taxon>Lagomorpha</taxon>
        <taxon>Leporidae</taxon>
        <taxon>Oryctolagus</taxon>
    </lineage>
</organism>
<dbReference type="Ensembl" id="ENSOCUT00000021508.2">
    <property type="protein sequence ID" value="ENSOCUP00000017671.2"/>
    <property type="gene ID" value="ENSOCUG00000022374.2"/>
</dbReference>
<dbReference type="InterPro" id="IPR001806">
    <property type="entry name" value="Small_GTPase"/>
</dbReference>
<dbReference type="AlphaFoldDB" id="G1TL27"/>
<keyword evidence="1" id="KW-0547">Nucleotide-binding</keyword>
<reference evidence="2" key="3">
    <citation type="submission" date="2025-09" db="UniProtKB">
        <authorList>
            <consortium name="Ensembl"/>
        </authorList>
    </citation>
    <scope>IDENTIFICATION</scope>
    <source>
        <strain evidence="2">Thorbecke</strain>
    </source>
</reference>
<protein>
    <submittedName>
        <fullName evidence="2">Uncharacterized protein</fullName>
    </submittedName>
</protein>
<evidence type="ECO:0000256" key="1">
    <source>
        <dbReference type="ARBA" id="ARBA00022741"/>
    </source>
</evidence>